<dbReference type="Proteomes" id="UP001332192">
    <property type="component" value="Chromosome"/>
</dbReference>
<feature type="domain" description="UPF0033" evidence="2">
    <location>
        <begin position="3"/>
        <end position="27"/>
    </location>
</feature>
<evidence type="ECO:0000313" key="4">
    <source>
        <dbReference type="Proteomes" id="UP001332192"/>
    </source>
</evidence>
<dbReference type="EMBL" id="CP141615">
    <property type="protein sequence ID" value="WRP18137.1"/>
    <property type="molecule type" value="Genomic_DNA"/>
</dbReference>
<dbReference type="RefSeq" id="WP_324717408.1">
    <property type="nucleotide sequence ID" value="NZ_CP141615.1"/>
</dbReference>
<dbReference type="InterPro" id="IPR001455">
    <property type="entry name" value="TusA-like"/>
</dbReference>
<evidence type="ECO:0000313" key="3">
    <source>
        <dbReference type="EMBL" id="WRP18137.1"/>
    </source>
</evidence>
<protein>
    <submittedName>
        <fullName evidence="3">Sulfurtransferase TusA family protein</fullName>
    </submittedName>
</protein>
<dbReference type="Pfam" id="PF01206">
    <property type="entry name" value="TusA"/>
    <property type="match status" value="1"/>
</dbReference>
<proteinExistence type="inferred from homology"/>
<dbReference type="PANTHER" id="PTHR33279:SF18">
    <property type="entry name" value="SULFUR CARRIER PROTEIN MJ0990-RELATED"/>
    <property type="match status" value="1"/>
</dbReference>
<dbReference type="Gene3D" id="3.30.110.40">
    <property type="entry name" value="TusA-like domain"/>
    <property type="match status" value="1"/>
</dbReference>
<dbReference type="InterPro" id="IPR036868">
    <property type="entry name" value="TusA-like_sf"/>
</dbReference>
<dbReference type="PROSITE" id="PS01148">
    <property type="entry name" value="UPF0033"/>
    <property type="match status" value="1"/>
</dbReference>
<organism evidence="3 4">
    <name type="scientific">Carboxydichorda subterranea</name>
    <dbReference type="NCBI Taxonomy" id="3109565"/>
    <lineage>
        <taxon>Bacteria</taxon>
        <taxon>Bacillati</taxon>
        <taxon>Bacillota</taxon>
        <taxon>Limnochordia</taxon>
        <taxon>Limnochordales</taxon>
        <taxon>Geochordaceae</taxon>
        <taxon>Carboxydichorda</taxon>
    </lineage>
</organism>
<sequence>MVLDVRGEICPYPMLKAVEALARLAPGESLEVITDHPPALQTIPAYTSRLGYSSRIEPAGPGVWKVVVSKTEAPPRPQVAGAPSVKGAASRP</sequence>
<dbReference type="CDD" id="cd00291">
    <property type="entry name" value="SirA_YedF_YeeD"/>
    <property type="match status" value="1"/>
</dbReference>
<comment type="similarity">
    <text evidence="1">Belongs to the sulfur carrier protein TusA family.</text>
</comment>
<evidence type="ECO:0000259" key="2">
    <source>
        <dbReference type="PROSITE" id="PS01148"/>
    </source>
</evidence>
<evidence type="ECO:0000256" key="1">
    <source>
        <dbReference type="ARBA" id="ARBA00008984"/>
    </source>
</evidence>
<dbReference type="SUPFAM" id="SSF64307">
    <property type="entry name" value="SirA-like"/>
    <property type="match status" value="1"/>
</dbReference>
<keyword evidence="4" id="KW-1185">Reference proteome</keyword>
<dbReference type="PANTHER" id="PTHR33279">
    <property type="entry name" value="SULFUR CARRIER PROTEIN YEDF-RELATED"/>
    <property type="match status" value="1"/>
</dbReference>
<accession>A0ABZ1BZE3</accession>
<reference evidence="3 4" key="1">
    <citation type="journal article" date="2024" name="Front. Microbiol.">
        <title>Novel thermophilic genera Geochorda gen. nov. and Carboxydochorda gen. nov. from the deep terrestrial subsurface reveal the ecophysiological diversity in the class Limnochordia.</title>
        <authorList>
            <person name="Karnachuk O.V."/>
            <person name="Lukina A.P."/>
            <person name="Avakyan M.R."/>
            <person name="Kadnikov V.V."/>
            <person name="Begmatov S."/>
            <person name="Beletsky A.V."/>
            <person name="Vlasova K.G."/>
            <person name="Novikov A.A."/>
            <person name="Shcherbakova V.A."/>
            <person name="Mardanov A.V."/>
            <person name="Ravin N.V."/>
        </authorList>
    </citation>
    <scope>NUCLEOTIDE SEQUENCE [LARGE SCALE GENOMIC DNA]</scope>
    <source>
        <strain evidence="3 4">L945</strain>
    </source>
</reference>
<gene>
    <name evidence="3" type="ORF">U7230_03785</name>
</gene>
<name>A0ABZ1BZE3_9FIRM</name>